<dbReference type="Gene3D" id="1.10.3720.10">
    <property type="entry name" value="MetI-like"/>
    <property type="match status" value="1"/>
</dbReference>
<name>A0A1M5T387_9CLOT</name>
<dbReference type="PANTHER" id="PTHR43744">
    <property type="entry name" value="ABC TRANSPORTER PERMEASE PROTEIN MG189-RELATED-RELATED"/>
    <property type="match status" value="1"/>
</dbReference>
<dbReference type="PANTHER" id="PTHR43744:SF2">
    <property type="entry name" value="ARABINOOLIGOSACCHARIDES TRANSPORT SYSTEM PERMEASE PROTEIN ARAQ"/>
    <property type="match status" value="1"/>
</dbReference>
<sequence length="278" mass="31380">MHTKSEKIEKILIYTLLCFLLFLSIIPFWLMFVNATRSTEQIQQGISLIPSKYLKFNWDVLTGRGFNIWSGLKNSAIIAFSSTFLSIYFSAMAAYGLVAYEFKGRDTLFTIILVVMMIPAQLSMVGFYRFMLDLNLVDSFIPIIFGAISSPATIFFLRQYLLSSFQKELIEAARIDGEGEIGIFHKIMLPIMKPALATMGIFGIVGSWNNYLMPLTLLTSESKYTLPMLVQLLKADIYSTEYGGIYLGLSLSVFPLLVTYLFLSKYIIRGITLGGVKE</sequence>
<keyword evidence="3" id="KW-1003">Cell membrane</keyword>
<evidence type="ECO:0000256" key="1">
    <source>
        <dbReference type="ARBA" id="ARBA00004651"/>
    </source>
</evidence>
<evidence type="ECO:0000259" key="8">
    <source>
        <dbReference type="PROSITE" id="PS50928"/>
    </source>
</evidence>
<keyword evidence="9" id="KW-0762">Sugar transport</keyword>
<dbReference type="PROSITE" id="PS50928">
    <property type="entry name" value="ABC_TM1"/>
    <property type="match status" value="1"/>
</dbReference>
<dbReference type="GO" id="GO:0055085">
    <property type="term" value="P:transmembrane transport"/>
    <property type="evidence" value="ECO:0007669"/>
    <property type="project" value="InterPro"/>
</dbReference>
<dbReference type="OrthoDB" id="9787837at2"/>
<dbReference type="RefSeq" id="WP_073337500.1">
    <property type="nucleotide sequence ID" value="NZ_FQXM01000005.1"/>
</dbReference>
<feature type="transmembrane region" description="Helical" evidence="7">
    <location>
        <begin position="12"/>
        <end position="32"/>
    </location>
</feature>
<keyword evidence="10" id="KW-1185">Reference proteome</keyword>
<dbReference type="Pfam" id="PF00528">
    <property type="entry name" value="BPD_transp_1"/>
    <property type="match status" value="1"/>
</dbReference>
<dbReference type="STRING" id="1121316.SAMN02745207_01172"/>
<keyword evidence="6 7" id="KW-0472">Membrane</keyword>
<evidence type="ECO:0000256" key="3">
    <source>
        <dbReference type="ARBA" id="ARBA00022475"/>
    </source>
</evidence>
<evidence type="ECO:0000256" key="6">
    <source>
        <dbReference type="ARBA" id="ARBA00023136"/>
    </source>
</evidence>
<dbReference type="EMBL" id="FQXM01000005">
    <property type="protein sequence ID" value="SHH45080.1"/>
    <property type="molecule type" value="Genomic_DNA"/>
</dbReference>
<dbReference type="GO" id="GO:0005886">
    <property type="term" value="C:plasma membrane"/>
    <property type="evidence" value="ECO:0007669"/>
    <property type="project" value="UniProtKB-SubCell"/>
</dbReference>
<feature type="transmembrane region" description="Helical" evidence="7">
    <location>
        <begin position="243"/>
        <end position="263"/>
    </location>
</feature>
<comment type="subcellular location">
    <subcellularLocation>
        <location evidence="1 7">Cell membrane</location>
        <topology evidence="1 7">Multi-pass membrane protein</topology>
    </subcellularLocation>
</comment>
<evidence type="ECO:0000256" key="5">
    <source>
        <dbReference type="ARBA" id="ARBA00022989"/>
    </source>
</evidence>
<dbReference type="CDD" id="cd06261">
    <property type="entry name" value="TM_PBP2"/>
    <property type="match status" value="1"/>
</dbReference>
<gene>
    <name evidence="9" type="ORF">SAMN02745207_01172</name>
</gene>
<keyword evidence="2 7" id="KW-0813">Transport</keyword>
<evidence type="ECO:0000256" key="7">
    <source>
        <dbReference type="RuleBase" id="RU363032"/>
    </source>
</evidence>
<evidence type="ECO:0000256" key="4">
    <source>
        <dbReference type="ARBA" id="ARBA00022692"/>
    </source>
</evidence>
<dbReference type="AlphaFoldDB" id="A0A1M5T387"/>
<dbReference type="Proteomes" id="UP000184447">
    <property type="component" value="Unassembled WGS sequence"/>
</dbReference>
<evidence type="ECO:0000256" key="2">
    <source>
        <dbReference type="ARBA" id="ARBA00022448"/>
    </source>
</evidence>
<keyword evidence="5 7" id="KW-1133">Transmembrane helix</keyword>
<feature type="domain" description="ABC transmembrane type-1" evidence="8">
    <location>
        <begin position="72"/>
        <end position="263"/>
    </location>
</feature>
<dbReference type="SUPFAM" id="SSF161098">
    <property type="entry name" value="MetI-like"/>
    <property type="match status" value="1"/>
</dbReference>
<proteinExistence type="inferred from homology"/>
<evidence type="ECO:0000313" key="9">
    <source>
        <dbReference type="EMBL" id="SHH45080.1"/>
    </source>
</evidence>
<reference evidence="9 10" key="1">
    <citation type="submission" date="2016-11" db="EMBL/GenBank/DDBJ databases">
        <authorList>
            <person name="Jaros S."/>
            <person name="Januszkiewicz K."/>
            <person name="Wedrychowicz H."/>
        </authorList>
    </citation>
    <scope>NUCLEOTIDE SEQUENCE [LARGE SCALE GENOMIC DNA]</scope>
    <source>
        <strain evidence="9 10">DSM 8605</strain>
    </source>
</reference>
<comment type="similarity">
    <text evidence="7">Belongs to the binding-protein-dependent transport system permease family.</text>
</comment>
<feature type="transmembrane region" description="Helical" evidence="7">
    <location>
        <begin position="76"/>
        <end position="100"/>
    </location>
</feature>
<dbReference type="InterPro" id="IPR000515">
    <property type="entry name" value="MetI-like"/>
</dbReference>
<accession>A0A1M5T387</accession>
<evidence type="ECO:0000313" key="10">
    <source>
        <dbReference type="Proteomes" id="UP000184447"/>
    </source>
</evidence>
<dbReference type="InterPro" id="IPR035906">
    <property type="entry name" value="MetI-like_sf"/>
</dbReference>
<organism evidence="9 10">
    <name type="scientific">Clostridium grantii DSM 8605</name>
    <dbReference type="NCBI Taxonomy" id="1121316"/>
    <lineage>
        <taxon>Bacteria</taxon>
        <taxon>Bacillati</taxon>
        <taxon>Bacillota</taxon>
        <taxon>Clostridia</taxon>
        <taxon>Eubacteriales</taxon>
        <taxon>Clostridiaceae</taxon>
        <taxon>Clostridium</taxon>
    </lineage>
</organism>
<keyword evidence="4 7" id="KW-0812">Transmembrane</keyword>
<feature type="transmembrane region" description="Helical" evidence="7">
    <location>
        <begin position="140"/>
        <end position="157"/>
    </location>
</feature>
<protein>
    <submittedName>
        <fullName evidence="9">Multiple sugar transport system permease protein</fullName>
    </submittedName>
</protein>
<feature type="transmembrane region" description="Helical" evidence="7">
    <location>
        <begin position="107"/>
        <end position="128"/>
    </location>
</feature>